<name>A0A9W9WJ79_9EURO</name>
<dbReference type="PANTHER" id="PTHR36102:SF1">
    <property type="entry name" value="YDR124W-LIKE HELICAL BUNDLE DOMAIN-CONTAINING PROTEIN"/>
    <property type="match status" value="1"/>
</dbReference>
<reference evidence="2" key="1">
    <citation type="submission" date="2022-12" db="EMBL/GenBank/DDBJ databases">
        <authorList>
            <person name="Petersen C."/>
        </authorList>
    </citation>
    <scope>NUCLEOTIDE SEQUENCE</scope>
    <source>
        <strain evidence="2">IBT 17660</strain>
    </source>
</reference>
<dbReference type="InterPro" id="IPR047092">
    <property type="entry name" value="AFUB_07903/YDR124W-like_hel"/>
</dbReference>
<dbReference type="Pfam" id="PF11001">
    <property type="entry name" value="AFUB_07903_YDR124W_hel"/>
    <property type="match status" value="1"/>
</dbReference>
<gene>
    <name evidence="2" type="ORF">N7530_009747</name>
</gene>
<evidence type="ECO:0000313" key="2">
    <source>
        <dbReference type="EMBL" id="KAJ5465960.1"/>
    </source>
</evidence>
<reference evidence="2" key="2">
    <citation type="journal article" date="2023" name="IMA Fungus">
        <title>Comparative genomic study of the Penicillium genus elucidates a diverse pangenome and 15 lateral gene transfer events.</title>
        <authorList>
            <person name="Petersen C."/>
            <person name="Sorensen T."/>
            <person name="Nielsen M.R."/>
            <person name="Sondergaard T.E."/>
            <person name="Sorensen J.L."/>
            <person name="Fitzpatrick D.A."/>
            <person name="Frisvad J.C."/>
            <person name="Nielsen K.L."/>
        </authorList>
    </citation>
    <scope>NUCLEOTIDE SEQUENCE</scope>
    <source>
        <strain evidence="2">IBT 17660</strain>
    </source>
</reference>
<dbReference type="EMBL" id="JAPWDO010000006">
    <property type="protein sequence ID" value="KAJ5465960.1"/>
    <property type="molecule type" value="Genomic_DNA"/>
</dbReference>
<comment type="caution">
    <text evidence="2">The sequence shown here is derived from an EMBL/GenBank/DDBJ whole genome shotgun (WGS) entry which is preliminary data.</text>
</comment>
<keyword evidence="3" id="KW-1185">Reference proteome</keyword>
<evidence type="ECO:0000259" key="1">
    <source>
        <dbReference type="Pfam" id="PF11001"/>
    </source>
</evidence>
<feature type="domain" description="Subtelomeric hrmA-associated cluster protein AFUB-079030/YDR124W-like helical bundle" evidence="1">
    <location>
        <begin position="186"/>
        <end position="318"/>
    </location>
</feature>
<dbReference type="OrthoDB" id="5338458at2759"/>
<proteinExistence type="predicted"/>
<sequence length="345" mass="39582">MFLEYVIKTSINVYVLCKLITTPLNLQRSELTKPANVANQAPQDNAPVQHFALISMDQYGTIHQEVSPSIVQYRDTILSPQVTAEFLKAVANATEVGLRPSSLEFSSTQPFYDHLESYDSPDLRFPKETQAEGHAVPTTYGYYPQPTLWPGHNIATPAILKDKVLHTKRPCMQKHSVELQEAMLPIKDAKFLRRYYERVFHNIQQTNCRVLAKAYVKFVEPHKQVKYPYNGRKAVAGEIQQLSSEQTKPPWWPPQVRHREPDHLLKAERIALLLHILCDLRCSHGVTSQKLKDAEQSVRSQIIPVGRLEPLYELYRVRGEEEKFLEGLLGRGLQPPILHNLTKYI</sequence>
<organism evidence="2 3">
    <name type="scientific">Penicillium desertorum</name>
    <dbReference type="NCBI Taxonomy" id="1303715"/>
    <lineage>
        <taxon>Eukaryota</taxon>
        <taxon>Fungi</taxon>
        <taxon>Dikarya</taxon>
        <taxon>Ascomycota</taxon>
        <taxon>Pezizomycotina</taxon>
        <taxon>Eurotiomycetes</taxon>
        <taxon>Eurotiomycetidae</taxon>
        <taxon>Eurotiales</taxon>
        <taxon>Aspergillaceae</taxon>
        <taxon>Penicillium</taxon>
    </lineage>
</organism>
<protein>
    <recommendedName>
        <fullName evidence="1">Subtelomeric hrmA-associated cluster protein AFUB-079030/YDR124W-like helical bundle domain-containing protein</fullName>
    </recommendedName>
</protein>
<dbReference type="InterPro" id="IPR021264">
    <property type="entry name" value="AFUB_079030/YDR124W-like"/>
</dbReference>
<dbReference type="AlphaFoldDB" id="A0A9W9WJ79"/>
<dbReference type="PANTHER" id="PTHR36102">
    <property type="entry name" value="CHROMOSOME 10, WHOLE GENOME SHOTGUN SEQUENCE"/>
    <property type="match status" value="1"/>
</dbReference>
<evidence type="ECO:0000313" key="3">
    <source>
        <dbReference type="Proteomes" id="UP001147760"/>
    </source>
</evidence>
<dbReference type="Proteomes" id="UP001147760">
    <property type="component" value="Unassembled WGS sequence"/>
</dbReference>
<accession>A0A9W9WJ79</accession>